<dbReference type="NCBIfam" id="TIGR00756">
    <property type="entry name" value="PPR"/>
    <property type="match status" value="7"/>
</dbReference>
<evidence type="ECO:0000313" key="2">
    <source>
        <dbReference type="Proteomes" id="UP001472677"/>
    </source>
</evidence>
<dbReference type="SUPFAM" id="SSF81901">
    <property type="entry name" value="HCP-like"/>
    <property type="match status" value="1"/>
</dbReference>
<reference evidence="1 2" key="1">
    <citation type="journal article" date="2024" name="G3 (Bethesda)">
        <title>Genome assembly of Hibiscus sabdariffa L. provides insights into metabolisms of medicinal natural products.</title>
        <authorList>
            <person name="Kim T."/>
        </authorList>
    </citation>
    <scope>NUCLEOTIDE SEQUENCE [LARGE SCALE GENOMIC DNA]</scope>
    <source>
        <strain evidence="1">TK-2024</strain>
        <tissue evidence="1">Old leaves</tissue>
    </source>
</reference>
<protein>
    <submittedName>
        <fullName evidence="1">Uncharacterized protein</fullName>
    </submittedName>
</protein>
<dbReference type="Pfam" id="PF13812">
    <property type="entry name" value="PPR_3"/>
    <property type="match status" value="1"/>
</dbReference>
<dbReference type="EMBL" id="JBBPBM010001281">
    <property type="protein sequence ID" value="KAK8485478.1"/>
    <property type="molecule type" value="Genomic_DNA"/>
</dbReference>
<dbReference type="InterPro" id="IPR044179">
    <property type="entry name" value="PPR5-like"/>
</dbReference>
<keyword evidence="2" id="KW-1185">Reference proteome</keyword>
<sequence length="501" mass="57098">MEVSTSSSSIHGSGLHQNIFRCSPPPTSSMPINSRLSFPTTLVANPLPPKLYFSAKHAILRVGHSPRILRVDGNFPLVGVISMGMLAPRKFFKKRKKVEHFKDAADEAKQKSWRKLMQEIEDTGSASTVLRRQRTDDQSLSKDLVLGTLVRFKQMKKWHYVSEILEWLRAQSWWDFSEMDFLMLITAYGKLGDFNKAEKVLSFMNKKGYVPSTVSHTALMEAYGKGGRYNNAEAIFRRMQSSGPEPSAVTYQIIFKILVEMQRAGLRPDVVSYALLINAYGKARREEEALAVFEEMLDAGIRPTHKSYNILLDAFAISGMVDQARTVFKSMRRDRYTPDICSYTTMLSAYVNASDMEGAENFFTRLKQDGLRPNIVTYGTLMKGYAKVNNLEKMMETYEEMRLSGIKANQTIFTTLMDAYGKNRDFGSAVVWYKEMESYGVRPDQKAMNILLSLAKTVDEQKEANQLVGCVETKVNGFSRFHDEDYMDDMQEAILHEKRVQ</sequence>
<organism evidence="1 2">
    <name type="scientific">Hibiscus sabdariffa</name>
    <name type="common">roselle</name>
    <dbReference type="NCBI Taxonomy" id="183260"/>
    <lineage>
        <taxon>Eukaryota</taxon>
        <taxon>Viridiplantae</taxon>
        <taxon>Streptophyta</taxon>
        <taxon>Embryophyta</taxon>
        <taxon>Tracheophyta</taxon>
        <taxon>Spermatophyta</taxon>
        <taxon>Magnoliopsida</taxon>
        <taxon>eudicotyledons</taxon>
        <taxon>Gunneridae</taxon>
        <taxon>Pentapetalae</taxon>
        <taxon>rosids</taxon>
        <taxon>malvids</taxon>
        <taxon>Malvales</taxon>
        <taxon>Malvaceae</taxon>
        <taxon>Malvoideae</taxon>
        <taxon>Hibiscus</taxon>
    </lineage>
</organism>
<dbReference type="Proteomes" id="UP001472677">
    <property type="component" value="Unassembled WGS sequence"/>
</dbReference>
<dbReference type="InterPro" id="IPR002885">
    <property type="entry name" value="PPR_rpt"/>
</dbReference>
<comment type="caution">
    <text evidence="1">The sequence shown here is derived from an EMBL/GenBank/DDBJ whole genome shotgun (WGS) entry which is preliminary data.</text>
</comment>
<accession>A0ABR1ZY17</accession>
<dbReference type="Pfam" id="PF13041">
    <property type="entry name" value="PPR_2"/>
    <property type="match status" value="2"/>
</dbReference>
<dbReference type="PROSITE" id="PS51375">
    <property type="entry name" value="PPR"/>
    <property type="match status" value="7"/>
</dbReference>
<proteinExistence type="predicted"/>
<dbReference type="InterPro" id="IPR011990">
    <property type="entry name" value="TPR-like_helical_dom_sf"/>
</dbReference>
<dbReference type="PANTHER" id="PTHR47874">
    <property type="entry name" value="EXPRESSED PROTEIN"/>
    <property type="match status" value="1"/>
</dbReference>
<name>A0ABR1ZY17_9ROSI</name>
<dbReference type="Pfam" id="PF01535">
    <property type="entry name" value="PPR"/>
    <property type="match status" value="2"/>
</dbReference>
<evidence type="ECO:0000313" key="1">
    <source>
        <dbReference type="EMBL" id="KAK8485478.1"/>
    </source>
</evidence>
<gene>
    <name evidence="1" type="ORF">V6N12_017967</name>
</gene>
<dbReference type="PANTHER" id="PTHR47874:SF4">
    <property type="entry name" value="EXPRESSED PROTEIN"/>
    <property type="match status" value="1"/>
</dbReference>
<dbReference type="Gene3D" id="1.25.40.10">
    <property type="entry name" value="Tetratricopeptide repeat domain"/>
    <property type="match status" value="3"/>
</dbReference>